<dbReference type="SUPFAM" id="SSF53300">
    <property type="entry name" value="vWA-like"/>
    <property type="match status" value="1"/>
</dbReference>
<protein>
    <recommendedName>
        <fullName evidence="5">VWFA domain-containing protein</fullName>
    </recommendedName>
</protein>
<evidence type="ECO:0000256" key="1">
    <source>
        <dbReference type="ARBA" id="ARBA00004613"/>
    </source>
</evidence>
<dbReference type="SMART" id="SM00327">
    <property type="entry name" value="VWA"/>
    <property type="match status" value="1"/>
</dbReference>
<dbReference type="OrthoDB" id="301415at2759"/>
<dbReference type="RefSeq" id="XP_044563197.1">
    <property type="nucleotide sequence ID" value="XM_044705484.1"/>
</dbReference>
<proteinExistence type="predicted"/>
<dbReference type="AlphaFoldDB" id="A0A6A5BW19"/>
<dbReference type="PANTHER" id="PTHR47763:SF1">
    <property type="entry name" value="DUF659 DOMAIN-CONTAINING PROTEIN"/>
    <property type="match status" value="1"/>
</dbReference>
<reference evidence="6 7" key="1">
    <citation type="journal article" date="2019" name="Sci. Rep.">
        <title>Nanopore sequencing improves the draft genome of the human pathogenic amoeba Naegleria fowleri.</title>
        <authorList>
            <person name="Liechti N."/>
            <person name="Schurch N."/>
            <person name="Bruggmann R."/>
            <person name="Wittwer M."/>
        </authorList>
    </citation>
    <scope>NUCLEOTIDE SEQUENCE [LARGE SCALE GENOMIC DNA]</scope>
    <source>
        <strain evidence="6 7">ATCC 30894</strain>
    </source>
</reference>
<evidence type="ECO:0000259" key="5">
    <source>
        <dbReference type="PROSITE" id="PS50234"/>
    </source>
</evidence>
<evidence type="ECO:0000313" key="7">
    <source>
        <dbReference type="Proteomes" id="UP000444721"/>
    </source>
</evidence>
<dbReference type="PANTHER" id="PTHR47763">
    <property type="entry name" value="ALPHA-PROTEIN KINASE VWKA"/>
    <property type="match status" value="1"/>
</dbReference>
<sequence>MRRLSSLFSSFWTTKKESSTTEPSDGHLDISFEPVYTNNNNNNSQGAILRSNKNLQLSPQEQELVEFSEKIVDLVFVCDNTGSMSGEINVAKDTIQTIITSLHDHFKSDLRFSAVSYRDHSDDYAVKEFPFTRNVQVAKSYIQEMFAEGGGDYPEALVSALKVVSEMPFNKKGKKIVIWIADAPPHGMGASGDSYPEGCKDENNQVIDWIKLGDYLMEKGCVFYTLICERSQNDQQLTLFMDYLATKTHGKCLLLTNANKVPNIIINGCIEDDEMDKLIAEKIKEIGEERAKQMKEEELAEQLQKLTENHKVQQVQTYEVISSNTKQLLECDSLSKVDRNLYCNASNSVKKSGVSRTDETQFNYGEVLCEAPSYSQVYKACKRWK</sequence>
<dbReference type="InterPro" id="IPR056861">
    <property type="entry name" value="HMCN1-like_VWA"/>
</dbReference>
<name>A0A6A5BW19_NAEFO</name>
<organism evidence="6 7">
    <name type="scientific">Naegleria fowleri</name>
    <name type="common">Brain eating amoeba</name>
    <dbReference type="NCBI Taxonomy" id="5763"/>
    <lineage>
        <taxon>Eukaryota</taxon>
        <taxon>Discoba</taxon>
        <taxon>Heterolobosea</taxon>
        <taxon>Tetramitia</taxon>
        <taxon>Eutetramitia</taxon>
        <taxon>Vahlkampfiidae</taxon>
        <taxon>Naegleria</taxon>
    </lineage>
</organism>
<keyword evidence="2" id="KW-0964">Secreted</keyword>
<dbReference type="PROSITE" id="PS50234">
    <property type="entry name" value="VWFA"/>
    <property type="match status" value="1"/>
</dbReference>
<dbReference type="OMA" id="IVIWIAD"/>
<evidence type="ECO:0000313" key="6">
    <source>
        <dbReference type="EMBL" id="KAF0978484.1"/>
    </source>
</evidence>
<dbReference type="Pfam" id="PF25106">
    <property type="entry name" value="VWA_4"/>
    <property type="match status" value="1"/>
</dbReference>
<comment type="caution">
    <text evidence="6">The sequence shown here is derived from an EMBL/GenBank/DDBJ whole genome shotgun (WGS) entry which is preliminary data.</text>
</comment>
<dbReference type="CDD" id="cd00198">
    <property type="entry name" value="vWFA"/>
    <property type="match status" value="1"/>
</dbReference>
<dbReference type="InterPro" id="IPR036465">
    <property type="entry name" value="vWFA_dom_sf"/>
</dbReference>
<dbReference type="InterPro" id="IPR002035">
    <property type="entry name" value="VWF_A"/>
</dbReference>
<dbReference type="InterPro" id="IPR052969">
    <property type="entry name" value="Thr-specific_kinase-like"/>
</dbReference>
<keyword evidence="7" id="KW-1185">Reference proteome</keyword>
<evidence type="ECO:0000256" key="2">
    <source>
        <dbReference type="ARBA" id="ARBA00022525"/>
    </source>
</evidence>
<keyword evidence="3" id="KW-0732">Signal</keyword>
<dbReference type="VEuPathDB" id="AmoebaDB:NF0008100"/>
<keyword evidence="4" id="KW-0175">Coiled coil</keyword>
<gene>
    <name evidence="6" type="ORF">FDP41_002304</name>
</gene>
<evidence type="ECO:0000256" key="3">
    <source>
        <dbReference type="ARBA" id="ARBA00022729"/>
    </source>
</evidence>
<dbReference type="EMBL" id="VFQX01000029">
    <property type="protein sequence ID" value="KAF0978484.1"/>
    <property type="molecule type" value="Genomic_DNA"/>
</dbReference>
<comment type="subcellular location">
    <subcellularLocation>
        <location evidence="1">Secreted</location>
    </subcellularLocation>
</comment>
<feature type="domain" description="VWFA" evidence="5">
    <location>
        <begin position="73"/>
        <end position="183"/>
    </location>
</feature>
<dbReference type="VEuPathDB" id="AmoebaDB:NfTy_052200"/>
<dbReference type="VEuPathDB" id="AmoebaDB:FDP41_002304"/>
<dbReference type="GO" id="GO:0005737">
    <property type="term" value="C:cytoplasm"/>
    <property type="evidence" value="ECO:0007669"/>
    <property type="project" value="TreeGrafter"/>
</dbReference>
<dbReference type="GeneID" id="68109522"/>
<feature type="coiled-coil region" evidence="4">
    <location>
        <begin position="289"/>
        <end position="316"/>
    </location>
</feature>
<dbReference type="Gene3D" id="3.40.50.410">
    <property type="entry name" value="von Willebrand factor, type A domain"/>
    <property type="match status" value="1"/>
</dbReference>
<dbReference type="Proteomes" id="UP000444721">
    <property type="component" value="Unassembled WGS sequence"/>
</dbReference>
<accession>A0A6A5BW19</accession>
<evidence type="ECO:0000256" key="4">
    <source>
        <dbReference type="SAM" id="Coils"/>
    </source>
</evidence>
<dbReference type="GO" id="GO:0004674">
    <property type="term" value="F:protein serine/threonine kinase activity"/>
    <property type="evidence" value="ECO:0007669"/>
    <property type="project" value="TreeGrafter"/>
</dbReference>